<keyword evidence="3" id="KW-1185">Reference proteome</keyword>
<dbReference type="InterPro" id="IPR015797">
    <property type="entry name" value="NUDIX_hydrolase-like_dom_sf"/>
</dbReference>
<gene>
    <name evidence="2" type="ORF">B0T16DRAFT_423577</name>
</gene>
<feature type="domain" description="Nudix hydrolase" evidence="1">
    <location>
        <begin position="52"/>
        <end position="197"/>
    </location>
</feature>
<organism evidence="2 3">
    <name type="scientific">Cercophora newfieldiana</name>
    <dbReference type="NCBI Taxonomy" id="92897"/>
    <lineage>
        <taxon>Eukaryota</taxon>
        <taxon>Fungi</taxon>
        <taxon>Dikarya</taxon>
        <taxon>Ascomycota</taxon>
        <taxon>Pezizomycotina</taxon>
        <taxon>Sordariomycetes</taxon>
        <taxon>Sordariomycetidae</taxon>
        <taxon>Sordariales</taxon>
        <taxon>Lasiosphaeriaceae</taxon>
        <taxon>Cercophora</taxon>
    </lineage>
</organism>
<dbReference type="PANTHER" id="PTHR43736:SF1">
    <property type="entry name" value="DIHYDRONEOPTERIN TRIPHOSPHATE DIPHOSPHATASE"/>
    <property type="match status" value="1"/>
</dbReference>
<dbReference type="Proteomes" id="UP001174936">
    <property type="component" value="Unassembled WGS sequence"/>
</dbReference>
<evidence type="ECO:0000313" key="3">
    <source>
        <dbReference type="Proteomes" id="UP001174936"/>
    </source>
</evidence>
<dbReference type="Pfam" id="PF00293">
    <property type="entry name" value="NUDIX"/>
    <property type="match status" value="1"/>
</dbReference>
<dbReference type="PROSITE" id="PS51462">
    <property type="entry name" value="NUDIX"/>
    <property type="match status" value="1"/>
</dbReference>
<dbReference type="CDD" id="cd02883">
    <property type="entry name" value="NUDIX_Hydrolase"/>
    <property type="match status" value="1"/>
</dbReference>
<dbReference type="SUPFAM" id="SSF55811">
    <property type="entry name" value="Nudix"/>
    <property type="match status" value="1"/>
</dbReference>
<sequence length="212" mass="22993">MTNNSTSQPAPFTSTFTCPPLLSPFAIPPVTYLHSNPTLSSLIVSAVVTHQMRPPPTSTSSNTETETKSHVLLIQRAATDAFPLLWECPGGCVDPEDETILHAVQRELFEETGLCLTKVVALLDDTVEFVGKEGRARRITFLVEVEGGCESGSESGKGVQVRLNPEEHADYVWAGVDDVTRGVCRGRKIQFSHEMTEGIVLRGLEVASSHSS</sequence>
<evidence type="ECO:0000259" key="1">
    <source>
        <dbReference type="PROSITE" id="PS51462"/>
    </source>
</evidence>
<dbReference type="Gene3D" id="3.90.79.10">
    <property type="entry name" value="Nucleoside Triphosphate Pyrophosphohydrolase"/>
    <property type="match status" value="1"/>
</dbReference>
<dbReference type="AlphaFoldDB" id="A0AA40CJS0"/>
<proteinExistence type="predicted"/>
<evidence type="ECO:0000313" key="2">
    <source>
        <dbReference type="EMBL" id="KAK0639694.1"/>
    </source>
</evidence>
<name>A0AA40CJS0_9PEZI</name>
<reference evidence="2" key="1">
    <citation type="submission" date="2023-06" db="EMBL/GenBank/DDBJ databases">
        <title>Genome-scale phylogeny and comparative genomics of the fungal order Sordariales.</title>
        <authorList>
            <consortium name="Lawrence Berkeley National Laboratory"/>
            <person name="Hensen N."/>
            <person name="Bonometti L."/>
            <person name="Westerberg I."/>
            <person name="Brannstrom I.O."/>
            <person name="Guillou S."/>
            <person name="Cros-Aarteil S."/>
            <person name="Calhoun S."/>
            <person name="Haridas S."/>
            <person name="Kuo A."/>
            <person name="Mondo S."/>
            <person name="Pangilinan J."/>
            <person name="Riley R."/>
            <person name="Labutti K."/>
            <person name="Andreopoulos B."/>
            <person name="Lipzen A."/>
            <person name="Chen C."/>
            <person name="Yanf M."/>
            <person name="Daum C."/>
            <person name="Ng V."/>
            <person name="Clum A."/>
            <person name="Steindorff A."/>
            <person name="Ohm R."/>
            <person name="Martin F."/>
            <person name="Silar P."/>
            <person name="Natvig D."/>
            <person name="Lalanne C."/>
            <person name="Gautier V."/>
            <person name="Ament-Velasquez S.L."/>
            <person name="Kruys A."/>
            <person name="Hutchinson M.I."/>
            <person name="Powell A.J."/>
            <person name="Barry K."/>
            <person name="Miller A.N."/>
            <person name="Grigoriev I.V."/>
            <person name="Debuchy R."/>
            <person name="Gladieux P."/>
            <person name="Thoren M.H."/>
            <person name="Johannesson H."/>
        </authorList>
    </citation>
    <scope>NUCLEOTIDE SEQUENCE</scope>
    <source>
        <strain evidence="2">SMH2532-1</strain>
    </source>
</reference>
<comment type="caution">
    <text evidence="2">The sequence shown here is derived from an EMBL/GenBank/DDBJ whole genome shotgun (WGS) entry which is preliminary data.</text>
</comment>
<dbReference type="EMBL" id="JAULSV010000007">
    <property type="protein sequence ID" value="KAK0639694.1"/>
    <property type="molecule type" value="Genomic_DNA"/>
</dbReference>
<dbReference type="InterPro" id="IPR000086">
    <property type="entry name" value="NUDIX_hydrolase_dom"/>
</dbReference>
<accession>A0AA40CJS0</accession>
<protein>
    <submittedName>
        <fullName evidence="2">NUDIX hydrolase domain-like protein</fullName>
    </submittedName>
</protein>
<keyword evidence="2" id="KW-0378">Hydrolase</keyword>
<dbReference type="GO" id="GO:0016787">
    <property type="term" value="F:hydrolase activity"/>
    <property type="evidence" value="ECO:0007669"/>
    <property type="project" value="UniProtKB-KW"/>
</dbReference>
<dbReference type="PANTHER" id="PTHR43736">
    <property type="entry name" value="ADP-RIBOSE PYROPHOSPHATASE"/>
    <property type="match status" value="1"/>
</dbReference>